<reference evidence="2" key="1">
    <citation type="journal article" date="2014" name="Front. Microbiol.">
        <title>High frequency of phylogenetically diverse reductive dehalogenase-homologous genes in deep subseafloor sedimentary metagenomes.</title>
        <authorList>
            <person name="Kawai M."/>
            <person name="Futagami T."/>
            <person name="Toyoda A."/>
            <person name="Takaki Y."/>
            <person name="Nishi S."/>
            <person name="Hori S."/>
            <person name="Arai W."/>
            <person name="Tsubouchi T."/>
            <person name="Morono Y."/>
            <person name="Uchiyama I."/>
            <person name="Ito T."/>
            <person name="Fujiyama A."/>
            <person name="Inagaki F."/>
            <person name="Takami H."/>
        </authorList>
    </citation>
    <scope>NUCLEOTIDE SEQUENCE</scope>
    <source>
        <strain evidence="2">Expedition CK06-06</strain>
    </source>
</reference>
<gene>
    <name evidence="2" type="ORF">S01H4_66539</name>
</gene>
<proteinExistence type="predicted"/>
<dbReference type="EMBL" id="BART01041263">
    <property type="protein sequence ID" value="GAH24430.1"/>
    <property type="molecule type" value="Genomic_DNA"/>
</dbReference>
<protein>
    <recommendedName>
        <fullName evidence="1">Transcription regulator AsnC/Lrp ligand binding domain-containing protein</fullName>
    </recommendedName>
</protein>
<feature type="non-terminal residue" evidence="2">
    <location>
        <position position="61"/>
    </location>
</feature>
<dbReference type="AlphaFoldDB" id="X1EVT9"/>
<dbReference type="Pfam" id="PF01037">
    <property type="entry name" value="AsnC_trans_reg"/>
    <property type="match status" value="1"/>
</dbReference>
<feature type="domain" description="Transcription regulator AsnC/Lrp ligand binding" evidence="1">
    <location>
        <begin position="4"/>
        <end position="43"/>
    </location>
</feature>
<dbReference type="InterPro" id="IPR011008">
    <property type="entry name" value="Dimeric_a/b-barrel"/>
</dbReference>
<dbReference type="Gene3D" id="3.30.70.920">
    <property type="match status" value="1"/>
</dbReference>
<comment type="caution">
    <text evidence="2">The sequence shown here is derived from an EMBL/GenBank/DDBJ whole genome shotgun (WGS) entry which is preliminary data.</text>
</comment>
<organism evidence="2">
    <name type="scientific">marine sediment metagenome</name>
    <dbReference type="NCBI Taxonomy" id="412755"/>
    <lineage>
        <taxon>unclassified sequences</taxon>
        <taxon>metagenomes</taxon>
        <taxon>ecological metagenomes</taxon>
    </lineage>
</organism>
<evidence type="ECO:0000313" key="2">
    <source>
        <dbReference type="EMBL" id="GAH24430.1"/>
    </source>
</evidence>
<name>X1EVT9_9ZZZZ</name>
<evidence type="ECO:0000259" key="1">
    <source>
        <dbReference type="Pfam" id="PF01037"/>
    </source>
</evidence>
<accession>X1EVT9</accession>
<dbReference type="SUPFAM" id="SSF54909">
    <property type="entry name" value="Dimeric alpha+beta barrel"/>
    <property type="match status" value="1"/>
</dbReference>
<dbReference type="InterPro" id="IPR019887">
    <property type="entry name" value="Tscrpt_reg_AsnC/Lrp_C"/>
</dbReference>
<sequence length="61" mass="6984">MFILMNLSGKNVNRIIEKLYALEEVREVHSVHGNVDVLAKIVLTRDLISSDAETIWNFVND</sequence>